<keyword evidence="3" id="KW-1185">Reference proteome</keyword>
<gene>
    <name evidence="2" type="ORF">LNINA_LOCUS10064</name>
</gene>
<evidence type="ECO:0000313" key="3">
    <source>
        <dbReference type="Proteomes" id="UP001497472"/>
    </source>
</evidence>
<dbReference type="AlphaFoldDB" id="A0AAV1JQQ8"/>
<evidence type="ECO:0000256" key="1">
    <source>
        <dbReference type="SAM" id="MobiDB-lite"/>
    </source>
</evidence>
<organism evidence="2 3">
    <name type="scientific">Leptosia nina</name>
    <dbReference type="NCBI Taxonomy" id="320188"/>
    <lineage>
        <taxon>Eukaryota</taxon>
        <taxon>Metazoa</taxon>
        <taxon>Ecdysozoa</taxon>
        <taxon>Arthropoda</taxon>
        <taxon>Hexapoda</taxon>
        <taxon>Insecta</taxon>
        <taxon>Pterygota</taxon>
        <taxon>Neoptera</taxon>
        <taxon>Endopterygota</taxon>
        <taxon>Lepidoptera</taxon>
        <taxon>Glossata</taxon>
        <taxon>Ditrysia</taxon>
        <taxon>Papilionoidea</taxon>
        <taxon>Pieridae</taxon>
        <taxon>Pierinae</taxon>
        <taxon>Leptosia</taxon>
    </lineage>
</organism>
<feature type="compositionally biased region" description="Polar residues" evidence="1">
    <location>
        <begin position="212"/>
        <end position="221"/>
    </location>
</feature>
<proteinExistence type="predicted"/>
<dbReference type="Proteomes" id="UP001497472">
    <property type="component" value="Unassembled WGS sequence"/>
</dbReference>
<accession>A0AAV1JQQ8</accession>
<sequence>MQETVRNSNSKRTSLFGSFLEILEAREKQANIERQLQEEKYQKRTQKIYDFHARQQREVAELQQCLEYISQHAHVLESALRGGSEEAVPLSGSLMRQAAALQHCMAQCVANASRIRQLLTSAHRPQMDSMLAKMEAELGAGTAFLQRAMDATNSTEVTIDNLHNLIAEQRRCVREVSSSAVFASPCGAGDDGETSSSPPAPSTPFADRRPSTMCSTPIQRE</sequence>
<protein>
    <submittedName>
        <fullName evidence="2">Uncharacterized protein</fullName>
    </submittedName>
</protein>
<evidence type="ECO:0000313" key="2">
    <source>
        <dbReference type="EMBL" id="CAK1550872.1"/>
    </source>
</evidence>
<reference evidence="2 3" key="1">
    <citation type="submission" date="2023-11" db="EMBL/GenBank/DDBJ databases">
        <authorList>
            <person name="Okamura Y."/>
        </authorList>
    </citation>
    <scope>NUCLEOTIDE SEQUENCE [LARGE SCALE GENOMIC DNA]</scope>
</reference>
<feature type="region of interest" description="Disordered" evidence="1">
    <location>
        <begin position="183"/>
        <end position="221"/>
    </location>
</feature>
<dbReference type="EMBL" id="CAVLEF010000100">
    <property type="protein sequence ID" value="CAK1550872.1"/>
    <property type="molecule type" value="Genomic_DNA"/>
</dbReference>
<name>A0AAV1JQQ8_9NEOP</name>
<comment type="caution">
    <text evidence="2">The sequence shown here is derived from an EMBL/GenBank/DDBJ whole genome shotgun (WGS) entry which is preliminary data.</text>
</comment>